<reference evidence="1 2" key="1">
    <citation type="journal article" date="2019" name="ACS Chem. Biol.">
        <title>Identification and Mobilization of a Cryptic Antibiotic Biosynthesis Gene Locus from a Human-Pathogenic Nocardia Isolate.</title>
        <authorList>
            <person name="Herisse M."/>
            <person name="Ishida K."/>
            <person name="Porter J.L."/>
            <person name="Howden B."/>
            <person name="Hertweck C."/>
            <person name="Stinear T.P."/>
            <person name="Pidot S.J."/>
        </authorList>
    </citation>
    <scope>NUCLEOTIDE SEQUENCE [LARGE SCALE GENOMIC DNA]</scope>
    <source>
        <strain evidence="1 2">AUSMDU00012717</strain>
    </source>
</reference>
<name>A0A6G9YGE1_9NOCA</name>
<dbReference type="Proteomes" id="UP000503540">
    <property type="component" value="Chromosome"/>
</dbReference>
<sequence length="126" mass="13513">MQDKDFRPLLVDLATGVWRLRDKLGADHHAEDPGKLLKSITRQVNSLSDALADAGVVVQTHTGDRFDAGQSVEVVAFAPSAAVTHETVTETITPTVYIDGHLSQRGQIIVAVPENGAAQTDSEAQR</sequence>
<evidence type="ECO:0000313" key="1">
    <source>
        <dbReference type="EMBL" id="QIS12244.1"/>
    </source>
</evidence>
<organism evidence="1 2">
    <name type="scientific">Nocardia arthritidis</name>
    <dbReference type="NCBI Taxonomy" id="228602"/>
    <lineage>
        <taxon>Bacteria</taxon>
        <taxon>Bacillati</taxon>
        <taxon>Actinomycetota</taxon>
        <taxon>Actinomycetes</taxon>
        <taxon>Mycobacteriales</taxon>
        <taxon>Nocardiaceae</taxon>
        <taxon>Nocardia</taxon>
    </lineage>
</organism>
<accession>A0A6G9YGE1</accession>
<dbReference type="KEGG" id="nah:F5544_21910"/>
<dbReference type="RefSeq" id="WP_167474954.1">
    <property type="nucleotide sequence ID" value="NZ_CP046172.1"/>
</dbReference>
<dbReference type="AlphaFoldDB" id="A0A6G9YGE1"/>
<dbReference type="EMBL" id="CP046172">
    <property type="protein sequence ID" value="QIS12244.1"/>
    <property type="molecule type" value="Genomic_DNA"/>
</dbReference>
<evidence type="ECO:0000313" key="2">
    <source>
        <dbReference type="Proteomes" id="UP000503540"/>
    </source>
</evidence>
<proteinExistence type="predicted"/>
<keyword evidence="2" id="KW-1185">Reference proteome</keyword>
<protein>
    <recommendedName>
        <fullName evidence="3">Nucleotide exchange factor GrpE</fullName>
    </recommendedName>
</protein>
<gene>
    <name evidence="1" type="ORF">F5544_21910</name>
</gene>
<evidence type="ECO:0008006" key="3">
    <source>
        <dbReference type="Google" id="ProtNLM"/>
    </source>
</evidence>